<dbReference type="GO" id="GO:0016887">
    <property type="term" value="F:ATP hydrolysis activity"/>
    <property type="evidence" value="ECO:0007669"/>
    <property type="project" value="InterPro"/>
</dbReference>
<dbReference type="Gene3D" id="3.40.50.300">
    <property type="entry name" value="P-loop containing nucleotide triphosphate hydrolases"/>
    <property type="match status" value="1"/>
</dbReference>
<keyword evidence="7" id="KW-1185">Reference proteome</keyword>
<dbReference type="PROSITE" id="PS50893">
    <property type="entry name" value="ABC_TRANSPORTER_2"/>
    <property type="match status" value="1"/>
</dbReference>
<evidence type="ECO:0000256" key="2">
    <source>
        <dbReference type="ARBA" id="ARBA00022741"/>
    </source>
</evidence>
<dbReference type="SUPFAM" id="SSF52540">
    <property type="entry name" value="P-loop containing nucleoside triphosphate hydrolases"/>
    <property type="match status" value="1"/>
</dbReference>
<dbReference type="EMBL" id="AP012338">
    <property type="protein sequence ID" value="BAM03723.1"/>
    <property type="molecule type" value="Genomic_DNA"/>
</dbReference>
<gene>
    <name evidence="6" type="ordered locus">PSMK_15640</name>
</gene>
<evidence type="ECO:0000313" key="7">
    <source>
        <dbReference type="Proteomes" id="UP000007881"/>
    </source>
</evidence>
<dbReference type="STRING" id="1142394.PSMK_15640"/>
<dbReference type="InterPro" id="IPR003593">
    <property type="entry name" value="AAA+_ATPase"/>
</dbReference>
<sequence>MMSNPAPPHIVCQKLSKTFKDFWMRDRVKAVDAVDLEVRPGEVFGLLGPNGSGKSTTIKMILGLLHPSSGRVQVLGRSPRDTEAKEQLGYLPEESYLYRFLSARETLEYYGKLFGIDRRTRLNRIDMLLEMVGLDKVQRRPIGEYSKGMQRRIGLAQALINDPKLLVLDEPTTGMDPIGTRQIKDLILRLKESGKTVLLCSHLLGDVEDVTDRCAIMFGGRVRKAGTIDELLARQDETQIVTHALSSEEEEQAVTALESRGLTDVSIRRGRQKLETLFLDMVTQAQAEGVATAGAGNAGTVATFLTERHADAADAKPGSSATVLDDLVQDEPEEPAKREVVVEEVKPQPDAAVLSNLAEDNPRTEPEKAPEPPRSADPPKKPADRSVLDDLL</sequence>
<feature type="compositionally biased region" description="Basic and acidic residues" evidence="4">
    <location>
        <begin position="334"/>
        <end position="347"/>
    </location>
</feature>
<evidence type="ECO:0000259" key="5">
    <source>
        <dbReference type="PROSITE" id="PS50893"/>
    </source>
</evidence>
<dbReference type="eggNOG" id="COG1131">
    <property type="taxonomic scope" value="Bacteria"/>
</dbReference>
<dbReference type="InterPro" id="IPR017871">
    <property type="entry name" value="ABC_transporter-like_CS"/>
</dbReference>
<evidence type="ECO:0000256" key="3">
    <source>
        <dbReference type="ARBA" id="ARBA00022840"/>
    </source>
</evidence>
<dbReference type="GO" id="GO:0005524">
    <property type="term" value="F:ATP binding"/>
    <property type="evidence" value="ECO:0007669"/>
    <property type="project" value="UniProtKB-KW"/>
</dbReference>
<evidence type="ECO:0000256" key="4">
    <source>
        <dbReference type="SAM" id="MobiDB-lite"/>
    </source>
</evidence>
<dbReference type="Pfam" id="PF00005">
    <property type="entry name" value="ABC_tran"/>
    <property type="match status" value="1"/>
</dbReference>
<dbReference type="PROSITE" id="PS00211">
    <property type="entry name" value="ABC_TRANSPORTER_1"/>
    <property type="match status" value="1"/>
</dbReference>
<name>I0IEN5_PHYMF</name>
<evidence type="ECO:0000313" key="6">
    <source>
        <dbReference type="EMBL" id="BAM03723.1"/>
    </source>
</evidence>
<proteinExistence type="predicted"/>
<feature type="domain" description="ABC transporter" evidence="5">
    <location>
        <begin position="10"/>
        <end position="244"/>
    </location>
</feature>
<feature type="compositionally biased region" description="Basic and acidic residues" evidence="4">
    <location>
        <begin position="377"/>
        <end position="392"/>
    </location>
</feature>
<feature type="region of interest" description="Disordered" evidence="4">
    <location>
        <begin position="331"/>
        <end position="392"/>
    </location>
</feature>
<keyword evidence="3 6" id="KW-0067">ATP-binding</keyword>
<dbReference type="KEGG" id="phm:PSMK_15640"/>
<dbReference type="InterPro" id="IPR051782">
    <property type="entry name" value="ABC_Transporter_VariousFunc"/>
</dbReference>
<dbReference type="PANTHER" id="PTHR42939">
    <property type="entry name" value="ABC TRANSPORTER ATP-BINDING PROTEIN ALBC-RELATED"/>
    <property type="match status" value="1"/>
</dbReference>
<dbReference type="InterPro" id="IPR027417">
    <property type="entry name" value="P-loop_NTPase"/>
</dbReference>
<dbReference type="InterPro" id="IPR003439">
    <property type="entry name" value="ABC_transporter-like_ATP-bd"/>
</dbReference>
<dbReference type="SMART" id="SM00382">
    <property type="entry name" value="AAA"/>
    <property type="match status" value="1"/>
</dbReference>
<protein>
    <submittedName>
        <fullName evidence="6">Putative ABC transporter ATP-binding protein</fullName>
    </submittedName>
</protein>
<reference evidence="6 7" key="1">
    <citation type="submission" date="2012-02" db="EMBL/GenBank/DDBJ databases">
        <title>Complete genome sequence of Phycisphaera mikurensis NBRC 102666.</title>
        <authorList>
            <person name="Ankai A."/>
            <person name="Hosoyama A."/>
            <person name="Terui Y."/>
            <person name="Sekine M."/>
            <person name="Fukai R."/>
            <person name="Kato Y."/>
            <person name="Nakamura S."/>
            <person name="Yamada-Narita S."/>
            <person name="Kawakoshi A."/>
            <person name="Fukunaga Y."/>
            <person name="Yamazaki S."/>
            <person name="Fujita N."/>
        </authorList>
    </citation>
    <scope>NUCLEOTIDE SEQUENCE [LARGE SCALE GENOMIC DNA]</scope>
    <source>
        <strain evidence="7">NBRC 102666 / KCTC 22515 / FYK2301M01</strain>
    </source>
</reference>
<dbReference type="Proteomes" id="UP000007881">
    <property type="component" value="Chromosome"/>
</dbReference>
<accession>I0IEN5</accession>
<dbReference type="AlphaFoldDB" id="I0IEN5"/>
<evidence type="ECO:0000256" key="1">
    <source>
        <dbReference type="ARBA" id="ARBA00022448"/>
    </source>
</evidence>
<keyword evidence="1" id="KW-0813">Transport</keyword>
<feature type="compositionally biased region" description="Basic and acidic residues" evidence="4">
    <location>
        <begin position="360"/>
        <end position="371"/>
    </location>
</feature>
<dbReference type="CDD" id="cd03230">
    <property type="entry name" value="ABC_DR_subfamily_A"/>
    <property type="match status" value="1"/>
</dbReference>
<keyword evidence="2" id="KW-0547">Nucleotide-binding</keyword>
<dbReference type="HOGENOM" id="CLU_000604_1_2_0"/>
<organism evidence="6 7">
    <name type="scientific">Phycisphaera mikurensis (strain NBRC 102666 / KCTC 22515 / FYK2301M01)</name>
    <dbReference type="NCBI Taxonomy" id="1142394"/>
    <lineage>
        <taxon>Bacteria</taxon>
        <taxon>Pseudomonadati</taxon>
        <taxon>Planctomycetota</taxon>
        <taxon>Phycisphaerae</taxon>
        <taxon>Phycisphaerales</taxon>
        <taxon>Phycisphaeraceae</taxon>
        <taxon>Phycisphaera</taxon>
    </lineage>
</organism>
<dbReference type="PANTHER" id="PTHR42939:SF1">
    <property type="entry name" value="ABC TRANSPORTER ATP-BINDING PROTEIN ALBC-RELATED"/>
    <property type="match status" value="1"/>
</dbReference>